<organism evidence="1 2">
    <name type="scientific">Orbilia oligospora</name>
    <name type="common">Nematode-trapping fungus</name>
    <name type="synonym">Arthrobotrys oligospora</name>
    <dbReference type="NCBI Taxonomy" id="2813651"/>
    <lineage>
        <taxon>Eukaryota</taxon>
        <taxon>Fungi</taxon>
        <taxon>Dikarya</taxon>
        <taxon>Ascomycota</taxon>
        <taxon>Pezizomycotina</taxon>
        <taxon>Orbiliomycetes</taxon>
        <taxon>Orbiliales</taxon>
        <taxon>Orbiliaceae</taxon>
        <taxon>Orbilia</taxon>
    </lineage>
</organism>
<proteinExistence type="predicted"/>
<accession>A0A8H2DSR8</accession>
<evidence type="ECO:0000313" key="1">
    <source>
        <dbReference type="EMBL" id="TGJ64303.1"/>
    </source>
</evidence>
<sequence>MTQSTYPFLVSYPDTLKCWPLDEDDNSDNELHKKEHCYCDPYMKLTGEDGRMPFEIYYIMFLDRDTPLSKYDSSGSKDKTLTPHETIRDVDNSIVQEGISMFKKHQESNCNGEVYGAFYMRLRFKYR</sequence>
<comment type="caution">
    <text evidence="1">The sequence shown here is derived from an EMBL/GenBank/DDBJ whole genome shotgun (WGS) entry which is preliminary data.</text>
</comment>
<evidence type="ECO:0000313" key="2">
    <source>
        <dbReference type="Proteomes" id="UP000297595"/>
    </source>
</evidence>
<protein>
    <submittedName>
        <fullName evidence="1">Uncharacterized protein</fullName>
    </submittedName>
</protein>
<dbReference type="AlphaFoldDB" id="A0A8H2DSR8"/>
<dbReference type="OrthoDB" id="10463800at2759"/>
<dbReference type="EMBL" id="SOZJ01000007">
    <property type="protein sequence ID" value="TGJ64303.1"/>
    <property type="molecule type" value="Genomic_DNA"/>
</dbReference>
<dbReference type="Proteomes" id="UP000297595">
    <property type="component" value="Unassembled WGS sequence"/>
</dbReference>
<reference evidence="1 2" key="1">
    <citation type="submission" date="2019-03" db="EMBL/GenBank/DDBJ databases">
        <title>Nematode-trapping fungi genome.</title>
        <authorList>
            <person name="Vidal-Diez De Ulzurrun G."/>
        </authorList>
    </citation>
    <scope>NUCLEOTIDE SEQUENCE [LARGE SCALE GENOMIC DNA]</scope>
    <source>
        <strain evidence="1 2">TWF154</strain>
    </source>
</reference>
<name>A0A8H2DSR8_ORBOL</name>
<gene>
    <name evidence="1" type="ORF">EYR41_010366</name>
</gene>